<dbReference type="InterPro" id="IPR004441">
    <property type="entry name" value="rRNA_MeTrfase_TrmH"/>
</dbReference>
<dbReference type="GO" id="GO:0003723">
    <property type="term" value="F:RNA binding"/>
    <property type="evidence" value="ECO:0007669"/>
    <property type="project" value="InterPro"/>
</dbReference>
<dbReference type="AlphaFoldDB" id="A0AAU7V6Y6"/>
<dbReference type="GO" id="GO:0008173">
    <property type="term" value="F:RNA methyltransferase activity"/>
    <property type="evidence" value="ECO:0007669"/>
    <property type="project" value="InterPro"/>
</dbReference>
<comment type="similarity">
    <text evidence="1">Belongs to the class IV-like SAM-binding methyltransferase superfamily. RNA methyltransferase TrmH family.</text>
</comment>
<evidence type="ECO:0000313" key="6">
    <source>
        <dbReference type="EMBL" id="XBW07845.1"/>
    </source>
</evidence>
<dbReference type="GO" id="GO:0005829">
    <property type="term" value="C:cytosol"/>
    <property type="evidence" value="ECO:0007669"/>
    <property type="project" value="TreeGrafter"/>
</dbReference>
<dbReference type="SUPFAM" id="SSF55315">
    <property type="entry name" value="L30e-like"/>
    <property type="match status" value="1"/>
</dbReference>
<evidence type="ECO:0000256" key="1">
    <source>
        <dbReference type="ARBA" id="ARBA00007228"/>
    </source>
</evidence>
<dbReference type="KEGG" id="sapp:SAC06_09395"/>
<dbReference type="InterPro" id="IPR029026">
    <property type="entry name" value="tRNA_m1G_MTases_N"/>
</dbReference>
<dbReference type="InterPro" id="IPR029064">
    <property type="entry name" value="Ribosomal_eL30-like_sf"/>
</dbReference>
<evidence type="ECO:0000256" key="4">
    <source>
        <dbReference type="SAM" id="MobiDB-lite"/>
    </source>
</evidence>
<dbReference type="GO" id="GO:0032259">
    <property type="term" value="P:methylation"/>
    <property type="evidence" value="ECO:0007669"/>
    <property type="project" value="UniProtKB-KW"/>
</dbReference>
<reference evidence="6" key="1">
    <citation type="submission" date="2023-11" db="EMBL/GenBank/DDBJ databases">
        <title>Scrofimicrobium hongkongense sp. nov., isolated from a patient with peritonitis.</title>
        <authorList>
            <person name="Lao H.Y."/>
            <person name="Wong A.Y.P."/>
            <person name="Ng T.L."/>
            <person name="Wong R.Y.L."/>
            <person name="Yau M.C.Y."/>
            <person name="Lam J.Y.W."/>
            <person name="Siu G.K.H."/>
        </authorList>
    </citation>
    <scope>NUCLEOTIDE SEQUENCE</scope>
    <source>
        <strain evidence="6">R131</strain>
    </source>
</reference>
<dbReference type="PANTHER" id="PTHR46429">
    <property type="entry name" value="23S RRNA (GUANOSINE-2'-O-)-METHYLTRANSFERASE RLMB"/>
    <property type="match status" value="1"/>
</dbReference>
<dbReference type="InterPro" id="IPR029028">
    <property type="entry name" value="Alpha/beta_knot_MTases"/>
</dbReference>
<dbReference type="PANTHER" id="PTHR46429:SF1">
    <property type="entry name" value="23S RRNA (GUANOSINE-2'-O-)-METHYLTRANSFERASE RLMB"/>
    <property type="match status" value="1"/>
</dbReference>
<name>A0AAU7V6Y6_9ACTO</name>
<protein>
    <submittedName>
        <fullName evidence="6">23S rRNA (Guanosine(2251)-2'-O)-methyltransferase RlmB</fullName>
    </submittedName>
</protein>
<dbReference type="InterPro" id="IPR001537">
    <property type="entry name" value="SpoU_MeTrfase"/>
</dbReference>
<organism evidence="6">
    <name type="scientific">Scrofimicrobium appendicitidis</name>
    <dbReference type="NCBI Taxonomy" id="3079930"/>
    <lineage>
        <taxon>Bacteria</taxon>
        <taxon>Bacillati</taxon>
        <taxon>Actinomycetota</taxon>
        <taxon>Actinomycetes</taxon>
        <taxon>Actinomycetales</taxon>
        <taxon>Actinomycetaceae</taxon>
        <taxon>Scrofimicrobium</taxon>
    </lineage>
</organism>
<dbReference type="InterPro" id="IPR013123">
    <property type="entry name" value="SpoU_subst-bd"/>
</dbReference>
<feature type="compositionally biased region" description="Basic and acidic residues" evidence="4">
    <location>
        <begin position="53"/>
        <end position="62"/>
    </location>
</feature>
<keyword evidence="3" id="KW-0808">Transferase</keyword>
<sequence>MSKGNQGRRGAQRKAEKGPVIGSGGKHKRALSGKGPTPKAEDRTYHAAHKRKLEKEREKEVAQARAQAQNRTRVRLQPGTELVVGRNAVIEVAEAGIQIHRIFVSSDPGDGRMRDVTTALANSGAPFIEVTRRDLDIASGGATHQGIGVEVAEYEYWDLDELLVRALEKPSGNPGLLVALDHVTDPHNLGAVLRSGAAFGVDGVVIPQRRSAGVSVTTWKVSAGAAAKVPTARVSNLVQALKRCQDAGFFVVGLEGAAGPTIRGLELADVPLVLVTGAEGKGLSRLVAESCDLLVSIPMLGMESLNAAVASGIALYEIAEKRREMAEK</sequence>
<dbReference type="Gene3D" id="3.30.1330.30">
    <property type="match status" value="1"/>
</dbReference>
<dbReference type="Gene3D" id="3.40.1280.10">
    <property type="match status" value="1"/>
</dbReference>
<dbReference type="CDD" id="cd18103">
    <property type="entry name" value="SpoU-like_RlmB"/>
    <property type="match status" value="1"/>
</dbReference>
<dbReference type="RefSeq" id="WP_350258046.1">
    <property type="nucleotide sequence ID" value="NZ_CP138335.1"/>
</dbReference>
<evidence type="ECO:0000256" key="2">
    <source>
        <dbReference type="ARBA" id="ARBA00022603"/>
    </source>
</evidence>
<evidence type="ECO:0000259" key="5">
    <source>
        <dbReference type="SMART" id="SM00967"/>
    </source>
</evidence>
<keyword evidence="2" id="KW-0489">Methyltransferase</keyword>
<accession>A0AAU7V6Y6</accession>
<proteinExistence type="inferred from homology"/>
<dbReference type="Pfam" id="PF08032">
    <property type="entry name" value="SpoU_sub_bind"/>
    <property type="match status" value="1"/>
</dbReference>
<dbReference type="SMART" id="SM00967">
    <property type="entry name" value="SpoU_sub_bind"/>
    <property type="match status" value="1"/>
</dbReference>
<feature type="region of interest" description="Disordered" evidence="4">
    <location>
        <begin position="1"/>
        <end position="71"/>
    </location>
</feature>
<dbReference type="GO" id="GO:0006396">
    <property type="term" value="P:RNA processing"/>
    <property type="evidence" value="ECO:0007669"/>
    <property type="project" value="InterPro"/>
</dbReference>
<dbReference type="Pfam" id="PF00588">
    <property type="entry name" value="SpoU_methylase"/>
    <property type="match status" value="1"/>
</dbReference>
<dbReference type="EMBL" id="CP138335">
    <property type="protein sequence ID" value="XBW07845.1"/>
    <property type="molecule type" value="Genomic_DNA"/>
</dbReference>
<feature type="domain" description="RNA 2-O ribose methyltransferase substrate binding" evidence="5">
    <location>
        <begin position="82"/>
        <end position="157"/>
    </location>
</feature>
<gene>
    <name evidence="6" type="primary">rlmB</name>
    <name evidence="6" type="ORF">SAC06_09395</name>
</gene>
<dbReference type="SUPFAM" id="SSF75217">
    <property type="entry name" value="alpha/beta knot"/>
    <property type="match status" value="1"/>
</dbReference>
<dbReference type="NCBIfam" id="TIGR00186">
    <property type="entry name" value="rRNA_methyl_3"/>
    <property type="match status" value="1"/>
</dbReference>
<evidence type="ECO:0000256" key="3">
    <source>
        <dbReference type="ARBA" id="ARBA00022679"/>
    </source>
</evidence>